<organism evidence="1 2">
    <name type="scientific">Armillaria gallica</name>
    <name type="common">Bulbous honey fungus</name>
    <name type="synonym">Armillaria bulbosa</name>
    <dbReference type="NCBI Taxonomy" id="47427"/>
    <lineage>
        <taxon>Eukaryota</taxon>
        <taxon>Fungi</taxon>
        <taxon>Dikarya</taxon>
        <taxon>Basidiomycota</taxon>
        <taxon>Agaricomycotina</taxon>
        <taxon>Agaricomycetes</taxon>
        <taxon>Agaricomycetidae</taxon>
        <taxon>Agaricales</taxon>
        <taxon>Marasmiineae</taxon>
        <taxon>Physalacriaceae</taxon>
        <taxon>Armillaria</taxon>
    </lineage>
</organism>
<sequence>MPLLSLMVGRRLSYSRYSLIQIVAIECVIQYAKNYRAGCADLKTIPAALMHTPGGILDMVYSHCGSRYQNAK</sequence>
<evidence type="ECO:0000313" key="1">
    <source>
        <dbReference type="EMBL" id="PBK81846.1"/>
    </source>
</evidence>
<dbReference type="Proteomes" id="UP000217790">
    <property type="component" value="Unassembled WGS sequence"/>
</dbReference>
<protein>
    <submittedName>
        <fullName evidence="1">Uncharacterized protein</fullName>
    </submittedName>
</protein>
<dbReference type="EMBL" id="KZ293724">
    <property type="protein sequence ID" value="PBK81846.1"/>
    <property type="molecule type" value="Genomic_DNA"/>
</dbReference>
<proteinExistence type="predicted"/>
<keyword evidence="2" id="KW-1185">Reference proteome</keyword>
<reference evidence="2" key="1">
    <citation type="journal article" date="2017" name="Nat. Ecol. Evol.">
        <title>Genome expansion and lineage-specific genetic innovations in the forest pathogenic fungi Armillaria.</title>
        <authorList>
            <person name="Sipos G."/>
            <person name="Prasanna A.N."/>
            <person name="Walter M.C."/>
            <person name="O'Connor E."/>
            <person name="Balint B."/>
            <person name="Krizsan K."/>
            <person name="Kiss B."/>
            <person name="Hess J."/>
            <person name="Varga T."/>
            <person name="Slot J."/>
            <person name="Riley R."/>
            <person name="Boka B."/>
            <person name="Rigling D."/>
            <person name="Barry K."/>
            <person name="Lee J."/>
            <person name="Mihaltcheva S."/>
            <person name="LaButti K."/>
            <person name="Lipzen A."/>
            <person name="Waldron R."/>
            <person name="Moloney N.M."/>
            <person name="Sperisen C."/>
            <person name="Kredics L."/>
            <person name="Vagvoelgyi C."/>
            <person name="Patrignani A."/>
            <person name="Fitzpatrick D."/>
            <person name="Nagy I."/>
            <person name="Doyle S."/>
            <person name="Anderson J.B."/>
            <person name="Grigoriev I.V."/>
            <person name="Gueldener U."/>
            <person name="Muensterkoetter M."/>
            <person name="Nagy L.G."/>
        </authorList>
    </citation>
    <scope>NUCLEOTIDE SEQUENCE [LARGE SCALE GENOMIC DNA]</scope>
    <source>
        <strain evidence="2">Ar21-2</strain>
    </source>
</reference>
<dbReference type="InParanoid" id="A0A2H3D2U5"/>
<gene>
    <name evidence="1" type="ORF">ARMGADRAFT_771377</name>
</gene>
<dbReference type="AlphaFoldDB" id="A0A2H3D2U5"/>
<evidence type="ECO:0000313" key="2">
    <source>
        <dbReference type="Proteomes" id="UP000217790"/>
    </source>
</evidence>
<accession>A0A2H3D2U5</accession>
<name>A0A2H3D2U5_ARMGA</name>